<keyword evidence="1" id="KW-1133">Transmembrane helix</keyword>
<reference evidence="2 3" key="1">
    <citation type="journal article" date="2018" name="Sci. Rep.">
        <title>Comparative genomics provides insights into the lifestyle and reveals functional heterogeneity of dark septate endophytic fungi.</title>
        <authorList>
            <person name="Knapp D.G."/>
            <person name="Nemeth J.B."/>
            <person name="Barry K."/>
            <person name="Hainaut M."/>
            <person name="Henrissat B."/>
            <person name="Johnson J."/>
            <person name="Kuo A."/>
            <person name="Lim J.H.P."/>
            <person name="Lipzen A."/>
            <person name="Nolan M."/>
            <person name="Ohm R.A."/>
            <person name="Tamas L."/>
            <person name="Grigoriev I.V."/>
            <person name="Spatafora J.W."/>
            <person name="Nagy L.G."/>
            <person name="Kovacs G.M."/>
        </authorList>
    </citation>
    <scope>NUCLEOTIDE SEQUENCE [LARGE SCALE GENOMIC DNA]</scope>
    <source>
        <strain evidence="2 3">DSE2036</strain>
    </source>
</reference>
<evidence type="ECO:0000256" key="1">
    <source>
        <dbReference type="SAM" id="Phobius"/>
    </source>
</evidence>
<dbReference type="Proteomes" id="UP000244855">
    <property type="component" value="Unassembled WGS sequence"/>
</dbReference>
<feature type="transmembrane region" description="Helical" evidence="1">
    <location>
        <begin position="49"/>
        <end position="68"/>
    </location>
</feature>
<dbReference type="EMBL" id="KZ805611">
    <property type="protein sequence ID" value="PVH93159.1"/>
    <property type="molecule type" value="Genomic_DNA"/>
</dbReference>
<dbReference type="AlphaFoldDB" id="A0A2V1D7N0"/>
<feature type="transmembrane region" description="Helical" evidence="1">
    <location>
        <begin position="116"/>
        <end position="135"/>
    </location>
</feature>
<name>A0A2V1D7N0_9PLEO</name>
<feature type="transmembrane region" description="Helical" evidence="1">
    <location>
        <begin position="74"/>
        <end position="104"/>
    </location>
</feature>
<evidence type="ECO:0000313" key="2">
    <source>
        <dbReference type="EMBL" id="PVH93159.1"/>
    </source>
</evidence>
<keyword evidence="1" id="KW-0472">Membrane</keyword>
<protein>
    <submittedName>
        <fullName evidence="2">Uncharacterized protein</fullName>
    </submittedName>
</protein>
<keyword evidence="1" id="KW-0812">Transmembrane</keyword>
<gene>
    <name evidence="2" type="ORF">DM02DRAFT_249012</name>
</gene>
<sequence>MGVDFVHVYELVLPPIYGLASSWRPTTNHHPTPPPHLRRSRKGVDSERYCSLSTSTGLFLFLVGPVPLARPGRVLLILGVVLCATVGCLPFAFLCCGVCCYIAVRRPPDAILGPRRNGPIVVFVSVCHNFFLVLVELLSTDDVSTCGSFPNNDRFHS</sequence>
<keyword evidence="3" id="KW-1185">Reference proteome</keyword>
<accession>A0A2V1D7N0</accession>
<evidence type="ECO:0000313" key="3">
    <source>
        <dbReference type="Proteomes" id="UP000244855"/>
    </source>
</evidence>
<proteinExistence type="predicted"/>
<organism evidence="2 3">
    <name type="scientific">Periconia macrospinosa</name>
    <dbReference type="NCBI Taxonomy" id="97972"/>
    <lineage>
        <taxon>Eukaryota</taxon>
        <taxon>Fungi</taxon>
        <taxon>Dikarya</taxon>
        <taxon>Ascomycota</taxon>
        <taxon>Pezizomycotina</taxon>
        <taxon>Dothideomycetes</taxon>
        <taxon>Pleosporomycetidae</taxon>
        <taxon>Pleosporales</taxon>
        <taxon>Massarineae</taxon>
        <taxon>Periconiaceae</taxon>
        <taxon>Periconia</taxon>
    </lineage>
</organism>